<dbReference type="Pfam" id="PF02321">
    <property type="entry name" value="OEP"/>
    <property type="match status" value="2"/>
</dbReference>
<name>A0AAU9BQH3_9GAMM</name>
<dbReference type="KEGG" id="mcau:MIT9_P0551"/>
<dbReference type="PANTHER" id="PTHR30203:SF24">
    <property type="entry name" value="BLR4935 PROTEIN"/>
    <property type="match status" value="1"/>
</dbReference>
<dbReference type="GO" id="GO:0015562">
    <property type="term" value="F:efflux transmembrane transporter activity"/>
    <property type="evidence" value="ECO:0007669"/>
    <property type="project" value="InterPro"/>
</dbReference>
<keyword evidence="3" id="KW-1185">Reference proteome</keyword>
<gene>
    <name evidence="2" type="ORF">MIT9_P0551</name>
</gene>
<reference evidence="3" key="1">
    <citation type="journal article" date="2024" name="Int. J. Syst. Evol. Microbiol.">
        <title>Methylomarinovum tepidoasis sp. nov., a moderately thermophilic methanotroph of the family Methylothermaceae isolated from a deep-sea hydrothermal field.</title>
        <authorList>
            <person name="Hirayama H."/>
            <person name="Takaki Y."/>
            <person name="Abe M."/>
            <person name="Miyazaki M."/>
            <person name="Uematsu K."/>
            <person name="Matsui Y."/>
            <person name="Takai K."/>
        </authorList>
    </citation>
    <scope>NUCLEOTIDE SEQUENCE [LARGE SCALE GENOMIC DNA]</scope>
    <source>
        <strain evidence="3">IT-9</strain>
    </source>
</reference>
<evidence type="ECO:0000313" key="3">
    <source>
        <dbReference type="Proteomes" id="UP001321825"/>
    </source>
</evidence>
<accession>A0AAU9BQH3</accession>
<evidence type="ECO:0000256" key="1">
    <source>
        <dbReference type="ARBA" id="ARBA00007613"/>
    </source>
</evidence>
<proteinExistence type="inferred from homology"/>
<comment type="similarity">
    <text evidence="1">Belongs to the outer membrane factor (OMF) (TC 1.B.17) family.</text>
</comment>
<dbReference type="RefSeq" id="WP_317705917.1">
    <property type="nucleotide sequence ID" value="NZ_AP024714.1"/>
</dbReference>
<sequence>MKPHWWLGLILIFGIARADTTDALSLEQALAQAERRNPSLAAIRARYEALRAVPDQAGSLPDPEISLNALNLPVDTFDIPQEAMTQLQLGISQKFPFPGKLKLKAEAAEWEARAAGDDVEEWRLRLRRDVESLWWRLFYLDRALEIISLNQDLLRQFVEIAQTKYKVGQGLQQDVLLAQLELSRLLDRELQLQGLRAQEAARINALIDRPANSPVQLPPSAPRQLPEAAAEARLFTLAEHTRPLLARVRKQIKAAKTRVALAKKDFLPDFKLGATHGFRSGRNPDGSSRTDFLSLRLSMSVPLYFATKQARAVDQRQSELIRERFQWQDTWNRVRAVISAALADYRRARDQVALFDRGIIPQARQTVASMLAGYQVGKVDFLNLVSAQITLYNYEIQYWKTLAEARQALADLEAAVGKPVTSQEGDK</sequence>
<evidence type="ECO:0000313" key="2">
    <source>
        <dbReference type="EMBL" id="BCX80973.1"/>
    </source>
</evidence>
<organism evidence="2 3">
    <name type="scientific">Methylomarinovum caldicuralii</name>
    <dbReference type="NCBI Taxonomy" id="438856"/>
    <lineage>
        <taxon>Bacteria</taxon>
        <taxon>Pseudomonadati</taxon>
        <taxon>Pseudomonadota</taxon>
        <taxon>Gammaproteobacteria</taxon>
        <taxon>Methylococcales</taxon>
        <taxon>Methylothermaceae</taxon>
        <taxon>Methylomarinovum</taxon>
    </lineage>
</organism>
<dbReference type="AlphaFoldDB" id="A0AAU9BQH3"/>
<dbReference type="InterPro" id="IPR003423">
    <property type="entry name" value="OMP_efflux"/>
</dbReference>
<dbReference type="EMBL" id="AP024714">
    <property type="protein sequence ID" value="BCX80973.1"/>
    <property type="molecule type" value="Genomic_DNA"/>
</dbReference>
<dbReference type="Proteomes" id="UP001321825">
    <property type="component" value="Chromosome"/>
</dbReference>
<dbReference type="SUPFAM" id="SSF56954">
    <property type="entry name" value="Outer membrane efflux proteins (OEP)"/>
    <property type="match status" value="1"/>
</dbReference>
<dbReference type="PANTHER" id="PTHR30203">
    <property type="entry name" value="OUTER MEMBRANE CATION EFFLUX PROTEIN"/>
    <property type="match status" value="1"/>
</dbReference>
<dbReference type="InterPro" id="IPR010131">
    <property type="entry name" value="MdtP/NodT-like"/>
</dbReference>
<dbReference type="Gene3D" id="1.20.1600.10">
    <property type="entry name" value="Outer membrane efflux proteins (OEP)"/>
    <property type="match status" value="1"/>
</dbReference>
<protein>
    <submittedName>
        <fullName evidence="2">Outer membrane protein, heavy metal efflux system</fullName>
    </submittedName>
</protein>